<gene>
    <name evidence="1" type="ORF">BKG82_17830</name>
</gene>
<comment type="caution">
    <text evidence="1">The sequence shown here is derived from an EMBL/GenBank/DDBJ whole genome shotgun (WGS) entry which is preliminary data.</text>
</comment>
<sequence length="202" mass="21729">MTEPFNPLGMENLGSSVAAALLAADQTLLTDVPAFYGAGVYAIYYHGPLDLYAPLAAAGANGAAAPIYVGKAVPRGGRKGTDVEHGTRSRALVGRLREHANSIEAATDLEKADFSCRWLVVEPIWIPLGESVIISRFAPVWNVIVDGFGNHDPGVGRIAGMRTRWDTLHPGRARAENYPARPETAADIAVETTEYLAQRYQI</sequence>
<dbReference type="RefSeq" id="WP_057970094.1">
    <property type="nucleotide sequence ID" value="NZ_MLII01000037.1"/>
</dbReference>
<evidence type="ECO:0000313" key="2">
    <source>
        <dbReference type="Proteomes" id="UP000180043"/>
    </source>
</evidence>
<organism evidence="1 2">
    <name type="scientific">Mycobacteroides chelonae</name>
    <name type="common">Mycobacterium chelonae</name>
    <dbReference type="NCBI Taxonomy" id="1774"/>
    <lineage>
        <taxon>Bacteria</taxon>
        <taxon>Bacillati</taxon>
        <taxon>Actinomycetota</taxon>
        <taxon>Actinomycetes</taxon>
        <taxon>Mycobacteriales</taxon>
        <taxon>Mycobacteriaceae</taxon>
        <taxon>Mycobacteroides</taxon>
    </lineage>
</organism>
<protein>
    <submittedName>
        <fullName evidence="1">Restriction endonuclease</fullName>
    </submittedName>
</protein>
<accession>A0A1S1LM40</accession>
<name>A0A1S1LM40_MYCCH</name>
<keyword evidence="1" id="KW-0378">Hydrolase</keyword>
<dbReference type="EMBL" id="MLIQ01000017">
    <property type="protein sequence ID" value="OHU54142.1"/>
    <property type="molecule type" value="Genomic_DNA"/>
</dbReference>
<keyword evidence="1" id="KW-0540">Nuclease</keyword>
<dbReference type="AlphaFoldDB" id="A0A1S1LM40"/>
<dbReference type="GO" id="GO:0004519">
    <property type="term" value="F:endonuclease activity"/>
    <property type="evidence" value="ECO:0007669"/>
    <property type="project" value="UniProtKB-KW"/>
</dbReference>
<keyword evidence="1" id="KW-0255">Endonuclease</keyword>
<dbReference type="InterPro" id="IPR018575">
    <property type="entry name" value="Restrct_endonuc_II_Eco29kI"/>
</dbReference>
<proteinExistence type="predicted"/>
<dbReference type="Proteomes" id="UP000180043">
    <property type="component" value="Unassembled WGS sequence"/>
</dbReference>
<evidence type="ECO:0000313" key="1">
    <source>
        <dbReference type="EMBL" id="OHU54142.1"/>
    </source>
</evidence>
<reference evidence="1 2" key="1">
    <citation type="submission" date="2016-10" db="EMBL/GenBank/DDBJ databases">
        <title>Evaluation of Human, Veterinary and Environmental Mycobacterium chelonae Isolates by Core Genome Phylogenomic Analysis, Targeted Gene Comparison, and Anti-microbial Susceptibility Patterns: A Tale of Mistaken Identities.</title>
        <authorList>
            <person name="Fogelson S.B."/>
            <person name="Camus A.C."/>
            <person name="Lorenz W."/>
            <person name="Vasireddy R."/>
            <person name="Vasireddy S."/>
            <person name="Smith T."/>
            <person name="Brown-Elliott B.A."/>
            <person name="Wallace R.J.Jr."/>
            <person name="Hasan N.A."/>
            <person name="Reischl U."/>
            <person name="Sanchez S."/>
        </authorList>
    </citation>
    <scope>NUCLEOTIDE SEQUENCE [LARGE SCALE GENOMIC DNA]</scope>
    <source>
        <strain evidence="1 2">15515</strain>
    </source>
</reference>
<dbReference type="Pfam" id="PF09517">
    <property type="entry name" value="RE_Eco29kI"/>
    <property type="match status" value="1"/>
</dbReference>